<organism evidence="2 3">
    <name type="scientific">Candidatus Methanoperedens nitratireducens</name>
    <dbReference type="NCBI Taxonomy" id="1392998"/>
    <lineage>
        <taxon>Archaea</taxon>
        <taxon>Methanobacteriati</taxon>
        <taxon>Methanobacteriota</taxon>
        <taxon>Stenosarchaea group</taxon>
        <taxon>Methanomicrobia</taxon>
        <taxon>Methanosarcinales</taxon>
        <taxon>ANME-2 cluster</taxon>
        <taxon>Candidatus Methanoperedentaceae</taxon>
        <taxon>Candidatus Methanoperedens</taxon>
    </lineage>
</organism>
<dbReference type="RefSeq" id="WP_048088281.1">
    <property type="nucleotide sequence ID" value="NZ_JMIY01000001.1"/>
</dbReference>
<keyword evidence="1" id="KW-1133">Transmembrane helix</keyword>
<dbReference type="AlphaFoldDB" id="A0A062V973"/>
<evidence type="ECO:0000256" key="1">
    <source>
        <dbReference type="SAM" id="Phobius"/>
    </source>
</evidence>
<gene>
    <name evidence="2" type="ORF">ANME2D_00147</name>
</gene>
<reference evidence="2 3" key="1">
    <citation type="journal article" date="2013" name="Nature">
        <title>Anaerobic oxidation of methane coupled to nitrate reduction in a novel archaeal lineage.</title>
        <authorList>
            <person name="Haroon M.F."/>
            <person name="Hu S."/>
            <person name="Shi Y."/>
            <person name="Imelfort M."/>
            <person name="Keller J."/>
            <person name="Hugenholtz P."/>
            <person name="Yuan Z."/>
            <person name="Tyson G.W."/>
        </authorList>
    </citation>
    <scope>NUCLEOTIDE SEQUENCE [LARGE SCALE GENOMIC DNA]</scope>
    <source>
        <strain evidence="2 3">ANME-2d</strain>
    </source>
</reference>
<evidence type="ECO:0000313" key="3">
    <source>
        <dbReference type="Proteomes" id="UP000027153"/>
    </source>
</evidence>
<proteinExistence type="predicted"/>
<accession>A0A062V973</accession>
<feature type="transmembrane region" description="Helical" evidence="1">
    <location>
        <begin position="12"/>
        <end position="37"/>
    </location>
</feature>
<keyword evidence="3" id="KW-1185">Reference proteome</keyword>
<keyword evidence="1" id="KW-0812">Transmembrane</keyword>
<feature type="transmembrane region" description="Helical" evidence="1">
    <location>
        <begin position="43"/>
        <end position="62"/>
    </location>
</feature>
<evidence type="ECO:0000313" key="2">
    <source>
        <dbReference type="EMBL" id="KCZ73088.1"/>
    </source>
</evidence>
<dbReference type="Proteomes" id="UP000027153">
    <property type="component" value="Unassembled WGS sequence"/>
</dbReference>
<name>A0A062V973_9EURY</name>
<comment type="caution">
    <text evidence="2">The sequence shown here is derived from an EMBL/GenBank/DDBJ whole genome shotgun (WGS) entry which is preliminary data.</text>
</comment>
<keyword evidence="1" id="KW-0472">Membrane</keyword>
<protein>
    <submittedName>
        <fullName evidence="2">Uncharacterized protein</fullName>
    </submittedName>
</protein>
<sequence length="69" mass="7309">MSNDPRITILTIQLIALYGGGITGFASLIMALFPFFNGDFLSAGIYLLAAALSFGLMANAVLREGVLVR</sequence>
<dbReference type="EMBL" id="JMIY01000001">
    <property type="protein sequence ID" value="KCZ73088.1"/>
    <property type="molecule type" value="Genomic_DNA"/>
</dbReference>